<feature type="signal peptide" evidence="2">
    <location>
        <begin position="1"/>
        <end position="38"/>
    </location>
</feature>
<evidence type="ECO:0000256" key="2">
    <source>
        <dbReference type="SAM" id="SignalP"/>
    </source>
</evidence>
<evidence type="ECO:0000313" key="4">
    <source>
        <dbReference type="Proteomes" id="UP000284451"/>
    </source>
</evidence>
<evidence type="ECO:0000256" key="1">
    <source>
        <dbReference type="SAM" id="Phobius"/>
    </source>
</evidence>
<keyword evidence="1" id="KW-0812">Transmembrane</keyword>
<reference evidence="3 4" key="1">
    <citation type="submission" date="2019-01" db="EMBL/GenBank/DDBJ databases">
        <title>Sinorhodobacter populi sp. nov. isolated from the symptomatic bark tissue of Populus euramericana canker.</title>
        <authorList>
            <person name="Xu G."/>
        </authorList>
    </citation>
    <scope>NUCLEOTIDE SEQUENCE [LARGE SCALE GENOMIC DNA]</scope>
    <source>
        <strain evidence="3 4">07D10-4-3</strain>
    </source>
</reference>
<keyword evidence="1" id="KW-1133">Transmembrane helix</keyword>
<dbReference type="Proteomes" id="UP000284451">
    <property type="component" value="Unassembled WGS sequence"/>
</dbReference>
<feature type="chain" id="PRO_5019064992" evidence="2">
    <location>
        <begin position="39"/>
        <end position="178"/>
    </location>
</feature>
<proteinExistence type="predicted"/>
<accession>A0A443KAJ7</accession>
<reference evidence="3 4" key="2">
    <citation type="submission" date="2019-01" db="EMBL/GenBank/DDBJ databases">
        <authorList>
            <person name="Li Y."/>
        </authorList>
    </citation>
    <scope>NUCLEOTIDE SEQUENCE [LARGE SCALE GENOMIC DNA]</scope>
    <source>
        <strain evidence="3 4">07D10-4-3</strain>
    </source>
</reference>
<organism evidence="3 4">
    <name type="scientific">Paenirhodobacter populi</name>
    <dbReference type="NCBI Taxonomy" id="2306993"/>
    <lineage>
        <taxon>Bacteria</taxon>
        <taxon>Pseudomonadati</taxon>
        <taxon>Pseudomonadota</taxon>
        <taxon>Alphaproteobacteria</taxon>
        <taxon>Rhodobacterales</taxon>
        <taxon>Rhodobacter group</taxon>
        <taxon>Paenirhodobacter</taxon>
    </lineage>
</organism>
<dbReference type="EMBL" id="SAUY01000018">
    <property type="protein sequence ID" value="RWR29851.1"/>
    <property type="molecule type" value="Genomic_DNA"/>
</dbReference>
<sequence>MYRVQPPSHHIKKAITMNISTTIKAAALALALPVAAQAATINDGFNFSYNILTSPGTASVSYETAGKTWDIGTISFTANGSYSDISLVTITFSNTGKTYTAWTAGLGNTATLAAEGFTTSSDFTITYTYAEGGSGVVLTNATFDASEVLPAVPVPAAGILLVSALAGLGVAKRRRNKA</sequence>
<dbReference type="AlphaFoldDB" id="A0A443KAJ7"/>
<keyword evidence="2" id="KW-0732">Signal</keyword>
<name>A0A443KAJ7_9RHOB</name>
<gene>
    <name evidence="3" type="ORF">D2T29_13795</name>
</gene>
<evidence type="ECO:0000313" key="3">
    <source>
        <dbReference type="EMBL" id="RWR29851.1"/>
    </source>
</evidence>
<keyword evidence="1" id="KW-0472">Membrane</keyword>
<comment type="caution">
    <text evidence="3">The sequence shown here is derived from an EMBL/GenBank/DDBJ whole genome shotgun (WGS) entry which is preliminary data.</text>
</comment>
<feature type="transmembrane region" description="Helical" evidence="1">
    <location>
        <begin position="152"/>
        <end position="171"/>
    </location>
</feature>
<dbReference type="InterPro" id="IPR022472">
    <property type="entry name" value="VPLPA-CTERM"/>
</dbReference>
<protein>
    <submittedName>
        <fullName evidence="3">VPLPA-CTERM sorting domain-containing protein</fullName>
    </submittedName>
</protein>
<dbReference type="NCBIfam" id="TIGR03370">
    <property type="entry name" value="VPLPA-CTERM"/>
    <property type="match status" value="1"/>
</dbReference>